<proteinExistence type="predicted"/>
<dbReference type="InterPro" id="IPR036388">
    <property type="entry name" value="WH-like_DNA-bd_sf"/>
</dbReference>
<dbReference type="InterPro" id="IPR013236">
    <property type="entry name" value="Mga_PRD_dom"/>
</dbReference>
<dbReference type="InterPro" id="IPR050661">
    <property type="entry name" value="BglG_antiterminators"/>
</dbReference>
<dbReference type="Proteomes" id="UP000254559">
    <property type="component" value="Unassembled WGS sequence"/>
</dbReference>
<evidence type="ECO:0000313" key="6">
    <source>
        <dbReference type="EMBL" id="SUN61459.1"/>
    </source>
</evidence>
<evidence type="ECO:0000256" key="2">
    <source>
        <dbReference type="ARBA" id="ARBA00023163"/>
    </source>
</evidence>
<dbReference type="PANTHER" id="PTHR30185:SF18">
    <property type="entry name" value="TRANSCRIPTIONAL REGULATOR MTLR"/>
    <property type="match status" value="1"/>
</dbReference>
<dbReference type="Gene3D" id="1.10.10.10">
    <property type="entry name" value="Winged helix-like DNA-binding domain superfamily/Winged helix DNA-binding domain"/>
    <property type="match status" value="1"/>
</dbReference>
<dbReference type="EMBL" id="UHFO01000001">
    <property type="protein sequence ID" value="SUN61459.1"/>
    <property type="molecule type" value="Genomic_DNA"/>
</dbReference>
<evidence type="ECO:0000313" key="7">
    <source>
        <dbReference type="Proteomes" id="UP000254559"/>
    </source>
</evidence>
<comment type="caution">
    <text evidence="6">The sequence shown here is derived from an EMBL/GenBank/DDBJ whole genome shotgun (WGS) entry which is preliminary data.</text>
</comment>
<evidence type="ECO:0000259" key="3">
    <source>
        <dbReference type="Pfam" id="PF05043"/>
    </source>
</evidence>
<name>A0A9X8T1J5_STREQ</name>
<feature type="domain" description="Mga helix-turn-helix" evidence="3">
    <location>
        <begin position="79"/>
        <end position="163"/>
    </location>
</feature>
<dbReference type="InterPro" id="IPR013199">
    <property type="entry name" value="HTH_Mga_DNA-bd_dom"/>
</dbReference>
<gene>
    <name evidence="6" type="primary">mga</name>
    <name evidence="6" type="ORF">NCTC11564_00131</name>
</gene>
<dbReference type="Pfam" id="PF08280">
    <property type="entry name" value="HTH_Mga"/>
    <property type="match status" value="1"/>
</dbReference>
<evidence type="ECO:0000256" key="1">
    <source>
        <dbReference type="ARBA" id="ARBA00023015"/>
    </source>
</evidence>
<dbReference type="Pfam" id="PF08270">
    <property type="entry name" value="PRD_Mga"/>
    <property type="match status" value="1"/>
</dbReference>
<protein>
    <submittedName>
        <fullName evidence="6">Trans-acting regulator SP_1800</fullName>
    </submittedName>
</protein>
<dbReference type="Pfam" id="PF05043">
    <property type="entry name" value="Mga"/>
    <property type="match status" value="1"/>
</dbReference>
<sequence length="513" mass="59832">MTHASKLFTKQQWRELELIAHLTEHSGRMGYKDRELCKVLDSTVSTLQACIANLQFMESLGRITYEDGYLTIDYNDHCGLQEVYQRALRESQSLQLLSALFFKEFDSLEDLADALFISLSTLKRLITRTNGYLKKEFGIKISTRPVMVVGDEHHIRLFYLKYFSEAYTILEWPFAEIINQNNLERLIALMVKQTDVPVNFALFQHLKILSGVNLIRFQKGFTLNRKDKGLEHLFMKVLEDSLEMKDLSALFALKYNQPLDARALAEIFSNYLNPALELGKLLQSDDSAREQTLSSHQIVPWIALLDKIEKSLQLSISNKYELARHLQTTVILAEEDISANFLIYDYKKEYLKFFHKHYRVIYDTFLTYVEDLFALDHQEFNEGIRNHLLYCLFITWENLFLKISQSRRKLKLLVIERSYSNVGNFLKEYFGEFFEIISFDDLGNPKIDLLPLAKEYDVIVTDVILEQNNHSEILFFNQMIPSVVADKLTDFLKVKVGEDKLFESVALNQMSTS</sequence>
<reference evidence="6 7" key="1">
    <citation type="submission" date="2018-06" db="EMBL/GenBank/DDBJ databases">
        <authorList>
            <consortium name="Pathogen Informatics"/>
            <person name="Doyle S."/>
        </authorList>
    </citation>
    <scope>NUCLEOTIDE SEQUENCE [LARGE SCALE GENOMIC DNA]</scope>
    <source>
        <strain evidence="6 7">NCTC11564</strain>
    </source>
</reference>
<evidence type="ECO:0000259" key="4">
    <source>
        <dbReference type="Pfam" id="PF08270"/>
    </source>
</evidence>
<keyword evidence="2" id="KW-0804">Transcription</keyword>
<dbReference type="RefSeq" id="WP_115283016.1">
    <property type="nucleotide sequence ID" value="NZ_CP149485.1"/>
</dbReference>
<dbReference type="AlphaFoldDB" id="A0A9X8T1J5"/>
<dbReference type="PANTHER" id="PTHR30185">
    <property type="entry name" value="CRYPTIC BETA-GLUCOSIDE BGL OPERON ANTITERMINATOR"/>
    <property type="match status" value="1"/>
</dbReference>
<feature type="domain" description="M protein trans-acting positive regulator (MGA) PRD" evidence="4">
    <location>
        <begin position="181"/>
        <end position="399"/>
    </location>
</feature>
<feature type="domain" description="M protein trans-acting positive regulator (MGA) HTH" evidence="5">
    <location>
        <begin position="9"/>
        <end position="67"/>
    </location>
</feature>
<organism evidence="6 7">
    <name type="scientific">Streptococcus dysgalactiae subsp. equisimilis</name>
    <name type="common">Streptococcus equisimilis</name>
    <dbReference type="NCBI Taxonomy" id="119602"/>
    <lineage>
        <taxon>Bacteria</taxon>
        <taxon>Bacillati</taxon>
        <taxon>Bacillota</taxon>
        <taxon>Bacilli</taxon>
        <taxon>Lactobacillales</taxon>
        <taxon>Streptococcaceae</taxon>
        <taxon>Streptococcus</taxon>
    </lineage>
</organism>
<evidence type="ECO:0000259" key="5">
    <source>
        <dbReference type="Pfam" id="PF08280"/>
    </source>
</evidence>
<accession>A0A9X8T1J5</accession>
<keyword evidence="1" id="KW-0805">Transcription regulation</keyword>
<dbReference type="InterPro" id="IPR007737">
    <property type="entry name" value="Mga_HTH"/>
</dbReference>